<sequence>MAAKLSVGFRPPFPARSSRFPSPPLCLQRCSARRSSSGVEPEPSTPPLLKLAVGGATELLRFFSSKKRRENQSIGGVSPARSVDDVLRILRSDFDRAYFLTGNFTSDAYAEDCLFEDPTIKFRGKDQYSENLNLLAAFLEFPYLELEKIEKVQKYEMDSVQATWKFRTYLNFPWKPLISIEGTTTYDLDKEFKIVKHAESWNISALEAVGQIFKAGPQEHDK</sequence>
<protein>
    <submittedName>
        <fullName evidence="1">NTF2-like protein</fullName>
    </submittedName>
</protein>
<dbReference type="Proteomes" id="UP000827976">
    <property type="component" value="Chromosome 15"/>
</dbReference>
<proteinExistence type="predicted"/>
<evidence type="ECO:0000313" key="1">
    <source>
        <dbReference type="EMBL" id="KAH7661798.1"/>
    </source>
</evidence>
<gene>
    <name evidence="1" type="ORF">IHE45_15G088100</name>
</gene>
<comment type="caution">
    <text evidence="1">The sequence shown here is derived from an EMBL/GenBank/DDBJ whole genome shotgun (WGS) entry which is preliminary data.</text>
</comment>
<reference evidence="2" key="1">
    <citation type="journal article" date="2022" name="Nat. Commun.">
        <title>Chromosome evolution and the genetic basis of agronomically important traits in greater yam.</title>
        <authorList>
            <person name="Bredeson J.V."/>
            <person name="Lyons J.B."/>
            <person name="Oniyinde I.O."/>
            <person name="Okereke N.R."/>
            <person name="Kolade O."/>
            <person name="Nnabue I."/>
            <person name="Nwadili C.O."/>
            <person name="Hribova E."/>
            <person name="Parker M."/>
            <person name="Nwogha J."/>
            <person name="Shu S."/>
            <person name="Carlson J."/>
            <person name="Kariba R."/>
            <person name="Muthemba S."/>
            <person name="Knop K."/>
            <person name="Barton G.J."/>
            <person name="Sherwood A.V."/>
            <person name="Lopez-Montes A."/>
            <person name="Asiedu R."/>
            <person name="Jamnadass R."/>
            <person name="Muchugi A."/>
            <person name="Goodstein D."/>
            <person name="Egesi C.N."/>
            <person name="Featherston J."/>
            <person name="Asfaw A."/>
            <person name="Simpson G.G."/>
            <person name="Dolezel J."/>
            <person name="Hendre P.S."/>
            <person name="Van Deynze A."/>
            <person name="Kumar P.L."/>
            <person name="Obidiegwu J.E."/>
            <person name="Bhattacharjee R."/>
            <person name="Rokhsar D.S."/>
        </authorList>
    </citation>
    <scope>NUCLEOTIDE SEQUENCE [LARGE SCALE GENOMIC DNA]</scope>
    <source>
        <strain evidence="2">cv. TDa95/00328</strain>
    </source>
</reference>
<organism evidence="1 2">
    <name type="scientific">Dioscorea alata</name>
    <name type="common">Purple yam</name>
    <dbReference type="NCBI Taxonomy" id="55571"/>
    <lineage>
        <taxon>Eukaryota</taxon>
        <taxon>Viridiplantae</taxon>
        <taxon>Streptophyta</taxon>
        <taxon>Embryophyta</taxon>
        <taxon>Tracheophyta</taxon>
        <taxon>Spermatophyta</taxon>
        <taxon>Magnoliopsida</taxon>
        <taxon>Liliopsida</taxon>
        <taxon>Dioscoreales</taxon>
        <taxon>Dioscoreaceae</taxon>
        <taxon>Dioscorea</taxon>
    </lineage>
</organism>
<name>A0ACB7UMZ0_DIOAL</name>
<accession>A0ACB7UMZ0</accession>
<keyword evidence="2" id="KW-1185">Reference proteome</keyword>
<dbReference type="EMBL" id="CM037025">
    <property type="protein sequence ID" value="KAH7661798.1"/>
    <property type="molecule type" value="Genomic_DNA"/>
</dbReference>
<evidence type="ECO:0000313" key="2">
    <source>
        <dbReference type="Proteomes" id="UP000827976"/>
    </source>
</evidence>